<sequence length="878" mass="98487">MTKVPITVGAAVDAQDFAGEQQGLLDLIDKLQFAQLDNVKLPQIVVVGDQSAGKSSVLEAISGMPFPRESGACTRFATEIRLRRAKDQKFVIKIIPDRTRPMTEQKRLLDFGNHVDDSVPFDVLMSHAVEQIAPKRIPGRFATRDILVVEKSGPTEPLLTLVDLPGLVRNANNDQSEDDIRAINDLTDKYMKSSRTIILAVVGGNGDYVQAPVLNKARKFDPSGSRTIGVLTKPDLTESIGLEDKFIALVNNQDKHNDFKLGWYVLLNPGPRDVGQEWPSTEERKAKEDRFFNNGKWAALSPHMCGVAALKQKLSEQLQRHIGKHVRTLRDEISKALEECEAEFKSMGTGKDTIEEMRGELIALCSDSSDLVKPAVDGTFKNPPGKSFFPRGVDARGTPAQKLRARVVDENRRFAARVRLIGHKHNFTPGVEEQQNPLTRVMKGTMTKAQFAKKEVEPLIQQNTGTEFPLDYNPRLVYSLFQEYSENWPRLAQQHKDNLGVICSEFLAEVIEDVWPQRMREPLRTEFLDSQMKEMLDKSRAEVVNLENDQHLEVQPYDLEYTERIKQWRAAAGPENPYTEAEEVLEKMLIHYELSSRIFITNVITQVIERHLLQGLYSIFNSVKIYNLKDTQIEAIAAENKATRDKRMALKAKKTAIEEAGDICAKLSMRKELRSHEEEDMDGTSSDDEDIPTPTSSEPSRTLRRPVKPVPETVQQQQPIPPRAAPPVGDISTPITNYIPEREPRGYASSSTPSHNTVSGDFSRTTPGGWNNSVNEQYSAPNEPPQYPPPPPRRPDKQRIEDPFYPISPPDSASRRAFAGEDVNGNGHRSSGSGFEAPVRAPSQNGIPMQQHQSSIFEDSERVGPGKKTARWLKGMKN</sequence>
<dbReference type="PROSITE" id="PS51388">
    <property type="entry name" value="GED"/>
    <property type="match status" value="1"/>
</dbReference>
<dbReference type="GO" id="GO:0006897">
    <property type="term" value="P:endocytosis"/>
    <property type="evidence" value="ECO:0007669"/>
    <property type="project" value="TreeGrafter"/>
</dbReference>
<evidence type="ECO:0000259" key="4">
    <source>
        <dbReference type="PROSITE" id="PS51388"/>
    </source>
</evidence>
<dbReference type="Proteomes" id="UP000178912">
    <property type="component" value="Unassembled WGS sequence"/>
</dbReference>
<dbReference type="InterPro" id="IPR027417">
    <property type="entry name" value="P-loop_NTPase"/>
</dbReference>
<keyword evidence="1" id="KW-0547">Nucleotide-binding</keyword>
<dbReference type="Gene3D" id="3.40.50.300">
    <property type="entry name" value="P-loop containing nucleotide triphosphate hydrolases"/>
    <property type="match status" value="1"/>
</dbReference>
<dbReference type="GO" id="GO:0048312">
    <property type="term" value="P:intracellular distribution of mitochondria"/>
    <property type="evidence" value="ECO:0007669"/>
    <property type="project" value="TreeGrafter"/>
</dbReference>
<dbReference type="PANTHER" id="PTHR11566">
    <property type="entry name" value="DYNAMIN"/>
    <property type="match status" value="1"/>
</dbReference>
<feature type="compositionally biased region" description="Polar residues" evidence="3">
    <location>
        <begin position="748"/>
        <end position="780"/>
    </location>
</feature>
<protein>
    <submittedName>
        <fullName evidence="6">Related to interferon-regulated resistance GTP-binding protein</fullName>
    </submittedName>
</protein>
<dbReference type="PANTHER" id="PTHR11566:SF66">
    <property type="entry name" value="INTERFERON-INDUCED GTP-BINDING PROTEIN MX"/>
    <property type="match status" value="1"/>
</dbReference>
<organism evidence="6 7">
    <name type="scientific">Rhynchosporium agropyri</name>
    <dbReference type="NCBI Taxonomy" id="914238"/>
    <lineage>
        <taxon>Eukaryota</taxon>
        <taxon>Fungi</taxon>
        <taxon>Dikarya</taxon>
        <taxon>Ascomycota</taxon>
        <taxon>Pezizomycotina</taxon>
        <taxon>Leotiomycetes</taxon>
        <taxon>Helotiales</taxon>
        <taxon>Ploettnerulaceae</taxon>
        <taxon>Rhynchosporium</taxon>
    </lineage>
</organism>
<dbReference type="GO" id="GO:0000266">
    <property type="term" value="P:mitochondrial fission"/>
    <property type="evidence" value="ECO:0007669"/>
    <property type="project" value="TreeGrafter"/>
</dbReference>
<dbReference type="InterPro" id="IPR045063">
    <property type="entry name" value="Dynamin_N"/>
</dbReference>
<name>A0A1E1L1A0_9HELO</name>
<dbReference type="Pfam" id="PF00350">
    <property type="entry name" value="Dynamin_N"/>
    <property type="match status" value="1"/>
</dbReference>
<keyword evidence="7" id="KW-1185">Reference proteome</keyword>
<dbReference type="GO" id="GO:0005525">
    <property type="term" value="F:GTP binding"/>
    <property type="evidence" value="ECO:0007669"/>
    <property type="project" value="InterPro"/>
</dbReference>
<accession>A0A1E1L1A0</accession>
<dbReference type="SUPFAM" id="SSF52540">
    <property type="entry name" value="P-loop containing nucleoside triphosphate hydrolases"/>
    <property type="match status" value="1"/>
</dbReference>
<dbReference type="InterPro" id="IPR022812">
    <property type="entry name" value="Dynamin"/>
</dbReference>
<evidence type="ECO:0000256" key="3">
    <source>
        <dbReference type="SAM" id="MobiDB-lite"/>
    </source>
</evidence>
<dbReference type="GO" id="GO:0005739">
    <property type="term" value="C:mitochondrion"/>
    <property type="evidence" value="ECO:0007669"/>
    <property type="project" value="TreeGrafter"/>
</dbReference>
<feature type="compositionally biased region" description="Pro residues" evidence="3">
    <location>
        <begin position="782"/>
        <end position="792"/>
    </location>
</feature>
<dbReference type="PRINTS" id="PR00195">
    <property type="entry name" value="DYNAMIN"/>
</dbReference>
<dbReference type="InterPro" id="IPR030381">
    <property type="entry name" value="G_DYNAMIN_dom"/>
</dbReference>
<dbReference type="InterPro" id="IPR000375">
    <property type="entry name" value="Dynamin_stalk"/>
</dbReference>
<dbReference type="InterPro" id="IPR020850">
    <property type="entry name" value="GED_dom"/>
</dbReference>
<dbReference type="Pfam" id="PF01031">
    <property type="entry name" value="Dynamin_M"/>
    <property type="match status" value="1"/>
</dbReference>
<dbReference type="CDD" id="cd08771">
    <property type="entry name" value="DLP_1"/>
    <property type="match status" value="1"/>
</dbReference>
<evidence type="ECO:0000259" key="5">
    <source>
        <dbReference type="PROSITE" id="PS51718"/>
    </source>
</evidence>
<dbReference type="SMART" id="SM00053">
    <property type="entry name" value="DYNc"/>
    <property type="match status" value="1"/>
</dbReference>
<reference evidence="7" key="1">
    <citation type="submission" date="2016-03" db="EMBL/GenBank/DDBJ databases">
        <authorList>
            <person name="Guldener U."/>
        </authorList>
    </citation>
    <scope>NUCLEOTIDE SEQUENCE [LARGE SCALE GENOMIC DNA]</scope>
    <source>
        <strain evidence="7">04CH-RAC-A.6.1</strain>
    </source>
</reference>
<dbReference type="GO" id="GO:0003924">
    <property type="term" value="F:GTPase activity"/>
    <property type="evidence" value="ECO:0007669"/>
    <property type="project" value="InterPro"/>
</dbReference>
<dbReference type="PROSITE" id="PS51718">
    <property type="entry name" value="G_DYNAMIN_2"/>
    <property type="match status" value="1"/>
</dbReference>
<proteinExistence type="predicted"/>
<evidence type="ECO:0000313" key="6">
    <source>
        <dbReference type="EMBL" id="CZT04254.1"/>
    </source>
</evidence>
<dbReference type="GO" id="GO:0016559">
    <property type="term" value="P:peroxisome fission"/>
    <property type="evidence" value="ECO:0007669"/>
    <property type="project" value="TreeGrafter"/>
</dbReference>
<dbReference type="InterPro" id="IPR001401">
    <property type="entry name" value="Dynamin_GTPase"/>
</dbReference>
<keyword evidence="2" id="KW-0342">GTP-binding</keyword>
<feature type="compositionally biased region" description="Acidic residues" evidence="3">
    <location>
        <begin position="678"/>
        <end position="691"/>
    </location>
</feature>
<evidence type="ECO:0000256" key="1">
    <source>
        <dbReference type="ARBA" id="ARBA00022741"/>
    </source>
</evidence>
<gene>
    <name evidence="6" type="ORF">RAG0_10761</name>
</gene>
<feature type="domain" description="GED" evidence="4">
    <location>
        <begin position="581"/>
        <end position="672"/>
    </location>
</feature>
<evidence type="ECO:0000256" key="2">
    <source>
        <dbReference type="ARBA" id="ARBA00023134"/>
    </source>
</evidence>
<feature type="region of interest" description="Disordered" evidence="3">
    <location>
        <begin position="670"/>
        <end position="878"/>
    </location>
</feature>
<dbReference type="GO" id="GO:0005874">
    <property type="term" value="C:microtubule"/>
    <property type="evidence" value="ECO:0007669"/>
    <property type="project" value="TreeGrafter"/>
</dbReference>
<dbReference type="AlphaFoldDB" id="A0A1E1L1A0"/>
<dbReference type="GO" id="GO:0008017">
    <property type="term" value="F:microtubule binding"/>
    <property type="evidence" value="ECO:0007669"/>
    <property type="project" value="TreeGrafter"/>
</dbReference>
<evidence type="ECO:0000313" key="7">
    <source>
        <dbReference type="Proteomes" id="UP000178912"/>
    </source>
</evidence>
<dbReference type="FunFam" id="3.40.50.300:FF:001425">
    <property type="entry name" value="Dynamin GTPase, putative"/>
    <property type="match status" value="1"/>
</dbReference>
<dbReference type="EMBL" id="FJUX01000068">
    <property type="protein sequence ID" value="CZT04254.1"/>
    <property type="molecule type" value="Genomic_DNA"/>
</dbReference>
<feature type="compositionally biased region" description="Polar residues" evidence="3">
    <location>
        <begin position="842"/>
        <end position="857"/>
    </location>
</feature>
<feature type="compositionally biased region" description="Basic residues" evidence="3">
    <location>
        <begin position="868"/>
        <end position="878"/>
    </location>
</feature>
<feature type="compositionally biased region" description="Basic and acidic residues" evidence="3">
    <location>
        <begin position="793"/>
        <end position="802"/>
    </location>
</feature>
<dbReference type="GO" id="GO:0016020">
    <property type="term" value="C:membrane"/>
    <property type="evidence" value="ECO:0007669"/>
    <property type="project" value="TreeGrafter"/>
</dbReference>
<dbReference type="OrthoDB" id="415706at2759"/>
<feature type="domain" description="Dynamin-type G" evidence="5">
    <location>
        <begin position="38"/>
        <end position="327"/>
    </location>
</feature>